<keyword evidence="12" id="KW-0223">Dioxygenase</keyword>
<dbReference type="InterPro" id="IPR001709">
    <property type="entry name" value="Flavoprot_Pyr_Nucl_cyt_Rdtase"/>
</dbReference>
<dbReference type="Pfam" id="PF00970">
    <property type="entry name" value="FAD_binding_6"/>
    <property type="match status" value="1"/>
</dbReference>
<dbReference type="SUPFAM" id="SSF54292">
    <property type="entry name" value="2Fe-2S ferredoxin-like"/>
    <property type="match status" value="1"/>
</dbReference>
<dbReference type="PRINTS" id="PR00371">
    <property type="entry name" value="FPNCR"/>
</dbReference>
<dbReference type="InterPro" id="IPR006058">
    <property type="entry name" value="2Fe2S_fd_BS"/>
</dbReference>
<keyword evidence="6" id="KW-0560">Oxidoreductase</keyword>
<dbReference type="Gene3D" id="3.40.50.80">
    <property type="entry name" value="Nucleotide-binding domain of ferredoxin-NADP reductase (FNR) module"/>
    <property type="match status" value="1"/>
</dbReference>
<feature type="domain" description="FAD-binding FR-type" evidence="11">
    <location>
        <begin position="3"/>
        <end position="108"/>
    </location>
</feature>
<dbReference type="GO" id="GO:0051537">
    <property type="term" value="F:2 iron, 2 sulfur cluster binding"/>
    <property type="evidence" value="ECO:0007669"/>
    <property type="project" value="UniProtKB-KW"/>
</dbReference>
<accession>Q76KR4</accession>
<dbReference type="EMBL" id="AB089795">
    <property type="protein sequence ID" value="BAC82528.1"/>
    <property type="molecule type" value="Genomic_DNA"/>
</dbReference>
<dbReference type="PANTHER" id="PTHR47354">
    <property type="entry name" value="NADH OXIDOREDUCTASE HCR"/>
    <property type="match status" value="1"/>
</dbReference>
<dbReference type="InterPro" id="IPR039261">
    <property type="entry name" value="FNR_nucleotide-bd"/>
</dbReference>
<comment type="cofactor">
    <cofactor evidence="1">
        <name>FAD</name>
        <dbReference type="ChEBI" id="CHEBI:57692"/>
    </cofactor>
</comment>
<evidence type="ECO:0000259" key="11">
    <source>
        <dbReference type="PROSITE" id="PS51384"/>
    </source>
</evidence>
<dbReference type="InterPro" id="IPR050415">
    <property type="entry name" value="MRET"/>
</dbReference>
<protein>
    <submittedName>
        <fullName evidence="12">Reductase component in aniline dioxygenase</fullName>
    </submittedName>
</protein>
<organism evidence="12">
    <name type="scientific">Frateuria sp. ANA-18</name>
    <dbReference type="NCBI Taxonomy" id="70412"/>
    <lineage>
        <taxon>Bacteria</taxon>
        <taxon>Pseudomonadati</taxon>
        <taxon>Pseudomonadota</taxon>
        <taxon>Gammaproteobacteria</taxon>
        <taxon>Lysobacterales</taxon>
        <taxon>Rhodanobacteraceae</taxon>
        <taxon>Frateuria</taxon>
    </lineage>
</organism>
<dbReference type="GO" id="GO:0046872">
    <property type="term" value="F:metal ion binding"/>
    <property type="evidence" value="ECO:0007669"/>
    <property type="project" value="UniProtKB-KW"/>
</dbReference>
<reference evidence="12" key="3">
    <citation type="journal article" date="2003" name="Biosci. Biotechnol. Biochem.">
        <title>Cloning and functional analysis of aniline dioxygenase gene cluster, from Frateuria species ANA-18, that metabolizes aniline via an ortho-cleavage pathway of catechol.</title>
        <authorList>
            <person name="Murakami S."/>
            <person name="Hayashi T."/>
            <person name="Maeda T."/>
            <person name="Takenaka S."/>
            <person name="Aoki K."/>
        </authorList>
    </citation>
    <scope>NUCLEOTIDE SEQUENCE</scope>
    <source>
        <strain evidence="12">ANA-18</strain>
    </source>
</reference>
<evidence type="ECO:0000256" key="8">
    <source>
        <dbReference type="ARBA" id="ARBA00023014"/>
    </source>
</evidence>
<dbReference type="InterPro" id="IPR017938">
    <property type="entry name" value="Riboflavin_synthase-like_b-brl"/>
</dbReference>
<keyword evidence="7" id="KW-0408">Iron</keyword>
<evidence type="ECO:0000256" key="7">
    <source>
        <dbReference type="ARBA" id="ARBA00023004"/>
    </source>
</evidence>
<keyword evidence="2" id="KW-0285">Flavoprotein</keyword>
<reference evidence="12" key="1">
    <citation type="journal article" date="1999" name="Gene">
        <title>Cloning and sequence analysis of two catechol-degrading gene clusters from the aniline-assimilating bacterium Frateuria species ANA-18.</title>
        <authorList>
            <person name="Murakami S."/>
            <person name="Takashima A."/>
            <person name="Takemoto J."/>
            <person name="Takenaka S."/>
            <person name="Shinke R."/>
            <person name="Aoki K."/>
        </authorList>
    </citation>
    <scope>NUCLEOTIDE SEQUENCE</scope>
    <source>
        <strain evidence="12">ANA-18</strain>
    </source>
</reference>
<dbReference type="InterPro" id="IPR012675">
    <property type="entry name" value="Beta-grasp_dom_sf"/>
</dbReference>
<evidence type="ECO:0000313" key="12">
    <source>
        <dbReference type="EMBL" id="BAC82528.1"/>
    </source>
</evidence>
<dbReference type="InterPro" id="IPR001433">
    <property type="entry name" value="OxRdtase_FAD/NAD-bd"/>
</dbReference>
<reference evidence="12" key="2">
    <citation type="journal article" date="2001" name="Biosci. Biotechnol. Biochem.">
        <title>Regulation by two CatR proteins that differ in binding affinity to catB promoters expressing two cat gene clusters.</title>
        <authorList>
            <person name="Takashima A."/>
            <person name="Murakami S."/>
            <person name="Takenaka S."/>
            <person name="Aoki K."/>
        </authorList>
    </citation>
    <scope>NUCLEOTIDE SEQUENCE</scope>
    <source>
        <strain evidence="12">ANA-18</strain>
    </source>
</reference>
<dbReference type="SMR" id="Q76KR4"/>
<evidence type="ECO:0000256" key="4">
    <source>
        <dbReference type="ARBA" id="ARBA00022723"/>
    </source>
</evidence>
<evidence type="ECO:0000256" key="2">
    <source>
        <dbReference type="ARBA" id="ARBA00022630"/>
    </source>
</evidence>
<evidence type="ECO:0000256" key="6">
    <source>
        <dbReference type="ARBA" id="ARBA00023002"/>
    </source>
</evidence>
<evidence type="ECO:0000256" key="1">
    <source>
        <dbReference type="ARBA" id="ARBA00001974"/>
    </source>
</evidence>
<dbReference type="InterPro" id="IPR001041">
    <property type="entry name" value="2Fe-2S_ferredoxin-type"/>
</dbReference>
<dbReference type="PROSITE" id="PS00197">
    <property type="entry name" value="2FE2S_FER_1"/>
    <property type="match status" value="1"/>
</dbReference>
<gene>
    <name evidence="12" type="primary">tdnB</name>
</gene>
<dbReference type="PANTHER" id="PTHR47354:SF8">
    <property type="entry name" value="1,2-PHENYLACETYL-COA EPOXIDASE, SUBUNIT E"/>
    <property type="match status" value="1"/>
</dbReference>
<proteinExistence type="predicted"/>
<dbReference type="GO" id="GO:0051213">
    <property type="term" value="F:dioxygenase activity"/>
    <property type="evidence" value="ECO:0007669"/>
    <property type="project" value="UniProtKB-KW"/>
</dbReference>
<dbReference type="PROSITE" id="PS51384">
    <property type="entry name" value="FAD_FR"/>
    <property type="match status" value="1"/>
</dbReference>
<dbReference type="SUPFAM" id="SSF63380">
    <property type="entry name" value="Riboflavin synthase domain-like"/>
    <property type="match status" value="1"/>
</dbReference>
<dbReference type="InterPro" id="IPR017927">
    <property type="entry name" value="FAD-bd_FR_type"/>
</dbReference>
<dbReference type="Gene3D" id="2.40.30.10">
    <property type="entry name" value="Translation factors"/>
    <property type="match status" value="1"/>
</dbReference>
<dbReference type="Pfam" id="PF00111">
    <property type="entry name" value="Fer2"/>
    <property type="match status" value="1"/>
</dbReference>
<dbReference type="InterPro" id="IPR036010">
    <property type="entry name" value="2Fe-2S_ferredoxin-like_sf"/>
</dbReference>
<dbReference type="CDD" id="cd00207">
    <property type="entry name" value="fer2"/>
    <property type="match status" value="1"/>
</dbReference>
<comment type="cofactor">
    <cofactor evidence="9">
        <name>[2Fe-2S] cluster</name>
        <dbReference type="ChEBI" id="CHEBI:190135"/>
    </cofactor>
</comment>
<keyword evidence="4" id="KW-0479">Metal-binding</keyword>
<dbReference type="GO" id="GO:0050660">
    <property type="term" value="F:flavin adenine dinucleotide binding"/>
    <property type="evidence" value="ECO:0007669"/>
    <property type="project" value="TreeGrafter"/>
</dbReference>
<evidence type="ECO:0000259" key="10">
    <source>
        <dbReference type="PROSITE" id="PS51085"/>
    </source>
</evidence>
<sequence>MAKQIHSLTITDVVAQGSDAILLSLGVEAGQQQSFCFRPGQYLTLAVSVQEDELWRCYSITSEPVQGQPISVLVRRVAEGRVSNWLCDHAQPGQQIKVLPPAGRFILARPGQPVLLYAGGSGIAPVFALAREALAQGASRVLLFYANRDRATAMLLKELEAMRLRATGRLEIVYWYDSEQGLPSQDVLAAQTRGLEQADAYLCGPEPFMRAVNTSLQAARFESQRMHQEDFGGVVENEAGEEDEPVGDPAQLTVQIKGKTYTVQVKAGEALLTAMLRAGLPAPHACRVGECASCMCRLQEGEVQRLESSVLDDDDVADGWLLACRRAASSTLKVRF</sequence>
<evidence type="ECO:0000256" key="5">
    <source>
        <dbReference type="ARBA" id="ARBA00022827"/>
    </source>
</evidence>
<dbReference type="Pfam" id="PF00175">
    <property type="entry name" value="NAD_binding_1"/>
    <property type="match status" value="1"/>
</dbReference>
<keyword evidence="8" id="KW-0411">Iron-sulfur</keyword>
<dbReference type="SUPFAM" id="SSF52343">
    <property type="entry name" value="Ferredoxin reductase-like, C-terminal NADP-linked domain"/>
    <property type="match status" value="1"/>
</dbReference>
<keyword evidence="5" id="KW-0274">FAD</keyword>
<keyword evidence="3" id="KW-0001">2Fe-2S</keyword>
<feature type="domain" description="2Fe-2S ferredoxin-type" evidence="10">
    <location>
        <begin position="250"/>
        <end position="336"/>
    </location>
</feature>
<dbReference type="AlphaFoldDB" id="Q76KR4"/>
<dbReference type="CDD" id="cd06214">
    <property type="entry name" value="PA_degradation_oxidoreductase_like"/>
    <property type="match status" value="1"/>
</dbReference>
<name>Q76KR4_9GAMM</name>
<dbReference type="Gene3D" id="3.10.20.30">
    <property type="match status" value="1"/>
</dbReference>
<dbReference type="PRINTS" id="PR00410">
    <property type="entry name" value="PHEHYDRXLASE"/>
</dbReference>
<evidence type="ECO:0000256" key="9">
    <source>
        <dbReference type="ARBA" id="ARBA00034078"/>
    </source>
</evidence>
<dbReference type="PROSITE" id="PS51085">
    <property type="entry name" value="2FE2S_FER_2"/>
    <property type="match status" value="1"/>
</dbReference>
<dbReference type="InterPro" id="IPR008333">
    <property type="entry name" value="Cbr1-like_FAD-bd_dom"/>
</dbReference>
<evidence type="ECO:0000256" key="3">
    <source>
        <dbReference type="ARBA" id="ARBA00022714"/>
    </source>
</evidence>